<gene>
    <name evidence="1" type="ordered locus">TERTU_2552</name>
</gene>
<organism evidence="1 2">
    <name type="scientific">Teredinibacter turnerae (strain ATCC 39867 / T7901)</name>
    <dbReference type="NCBI Taxonomy" id="377629"/>
    <lineage>
        <taxon>Bacteria</taxon>
        <taxon>Pseudomonadati</taxon>
        <taxon>Pseudomonadota</taxon>
        <taxon>Gammaproteobacteria</taxon>
        <taxon>Cellvibrionales</taxon>
        <taxon>Cellvibrionaceae</taxon>
        <taxon>Teredinibacter</taxon>
    </lineage>
</organism>
<sequence length="41" mass="4709">MQILTLLSKRLLTLKHAQTGQNWLQQAVSTTNFDNKLQILV</sequence>
<name>C5BLP3_TERTT</name>
<dbReference type="HOGENOM" id="CLU_3277889_0_0_6"/>
<proteinExistence type="predicted"/>
<evidence type="ECO:0000313" key="1">
    <source>
        <dbReference type="EMBL" id="ACR10654.1"/>
    </source>
</evidence>
<protein>
    <submittedName>
        <fullName evidence="1">Uncharacterized protein</fullName>
    </submittedName>
</protein>
<dbReference type="AlphaFoldDB" id="C5BLP3"/>
<accession>C5BLP3</accession>
<dbReference type="KEGG" id="ttu:TERTU_2552"/>
<reference evidence="1 2" key="1">
    <citation type="journal article" date="2009" name="PLoS ONE">
        <title>The complete genome of Teredinibacter turnerae T7901: an intracellular endosymbiont of marine wood-boring bivalves (shipworms).</title>
        <authorList>
            <person name="Yang J.C."/>
            <person name="Madupu R."/>
            <person name="Durkin A.S."/>
            <person name="Ekborg N.A."/>
            <person name="Pedamallu C.S."/>
            <person name="Hostetler J.B."/>
            <person name="Radune D."/>
            <person name="Toms B.S."/>
            <person name="Henrissat B."/>
            <person name="Coutinho P.M."/>
            <person name="Schwarz S."/>
            <person name="Field L."/>
            <person name="Trindade-Silva A.E."/>
            <person name="Soares C.A.G."/>
            <person name="Elshahawi S."/>
            <person name="Hanora A."/>
            <person name="Schmidt E.W."/>
            <person name="Haygood M.G."/>
            <person name="Posfai J."/>
            <person name="Benner J."/>
            <person name="Madinger C."/>
            <person name="Nove J."/>
            <person name="Anton B."/>
            <person name="Chaudhary K."/>
            <person name="Foster J."/>
            <person name="Holman A."/>
            <person name="Kumar S."/>
            <person name="Lessard P.A."/>
            <person name="Luyten Y.A."/>
            <person name="Slatko B."/>
            <person name="Wood N."/>
            <person name="Wu B."/>
            <person name="Teplitski M."/>
            <person name="Mougous J.D."/>
            <person name="Ward N."/>
            <person name="Eisen J.A."/>
            <person name="Badger J.H."/>
            <person name="Distel D.L."/>
        </authorList>
    </citation>
    <scope>NUCLEOTIDE SEQUENCE [LARGE SCALE GENOMIC DNA]</scope>
    <source>
        <strain evidence="2">ATCC 39867 / T7901</strain>
    </source>
</reference>
<evidence type="ECO:0000313" key="2">
    <source>
        <dbReference type="Proteomes" id="UP000009080"/>
    </source>
</evidence>
<dbReference type="Proteomes" id="UP000009080">
    <property type="component" value="Chromosome"/>
</dbReference>
<dbReference type="EMBL" id="CP001614">
    <property type="protein sequence ID" value="ACR10654.1"/>
    <property type="molecule type" value="Genomic_DNA"/>
</dbReference>
<keyword evidence="2" id="KW-1185">Reference proteome</keyword>